<feature type="domain" description="PIN" evidence="1">
    <location>
        <begin position="4"/>
        <end position="116"/>
    </location>
</feature>
<evidence type="ECO:0000259" key="1">
    <source>
        <dbReference type="SMART" id="SM00670"/>
    </source>
</evidence>
<dbReference type="Pfam" id="PF13470">
    <property type="entry name" value="PIN_3"/>
    <property type="match status" value="1"/>
</dbReference>
<reference evidence="3" key="1">
    <citation type="journal article" date="2019" name="Int. J. Syst. Evol. Microbiol.">
        <title>The Global Catalogue of Microorganisms (GCM) 10K type strain sequencing project: providing services to taxonomists for standard genome sequencing and annotation.</title>
        <authorList>
            <consortium name="The Broad Institute Genomics Platform"/>
            <consortium name="The Broad Institute Genome Sequencing Center for Infectious Disease"/>
            <person name="Wu L."/>
            <person name="Ma J."/>
        </authorList>
    </citation>
    <scope>NUCLEOTIDE SEQUENCE [LARGE SCALE GENOMIC DNA]</scope>
    <source>
        <strain evidence="3">CCUG 56752</strain>
    </source>
</reference>
<dbReference type="PANTHER" id="PTHR34610:SF3">
    <property type="entry name" value="SSL7007 PROTEIN"/>
    <property type="match status" value="1"/>
</dbReference>
<dbReference type="SUPFAM" id="SSF88723">
    <property type="entry name" value="PIN domain-like"/>
    <property type="match status" value="1"/>
</dbReference>
<keyword evidence="3" id="KW-1185">Reference proteome</keyword>
<dbReference type="InterPro" id="IPR002850">
    <property type="entry name" value="PIN_toxin-like"/>
</dbReference>
<dbReference type="EMBL" id="JBHTIV010000005">
    <property type="protein sequence ID" value="MFD0932115.1"/>
    <property type="molecule type" value="Genomic_DNA"/>
</dbReference>
<comment type="caution">
    <text evidence="2">The sequence shown here is derived from an EMBL/GenBank/DDBJ whole genome shotgun (WGS) entry which is preliminary data.</text>
</comment>
<gene>
    <name evidence="2" type="ORF">ACFQ0R_05810</name>
</gene>
<dbReference type="SMART" id="SM00670">
    <property type="entry name" value="PINc"/>
    <property type="match status" value="1"/>
</dbReference>
<evidence type="ECO:0000313" key="2">
    <source>
        <dbReference type="EMBL" id="MFD0932115.1"/>
    </source>
</evidence>
<sequence>MKNKKIILDTNLWISFLISKKFNQLDQLIEDKKITLVFSDELIEEFIDVVSRPKFQKYFSRKDIEKILNYFDQFGILVKVKSTIEICRDEKDNFLLNLSVDSKANYLITGDKDLLVLKKIEATEIVTFTDFIEHIG</sequence>
<dbReference type="PANTHER" id="PTHR34610">
    <property type="entry name" value="SSL7007 PROTEIN"/>
    <property type="match status" value="1"/>
</dbReference>
<evidence type="ECO:0000313" key="3">
    <source>
        <dbReference type="Proteomes" id="UP001597049"/>
    </source>
</evidence>
<accession>A0ABW3GQP1</accession>
<dbReference type="InterPro" id="IPR002716">
    <property type="entry name" value="PIN_dom"/>
</dbReference>
<dbReference type="Proteomes" id="UP001597049">
    <property type="component" value="Unassembled WGS sequence"/>
</dbReference>
<proteinExistence type="predicted"/>
<protein>
    <submittedName>
        <fullName evidence="2">Toxin-antitoxin system toxin component, PIN family</fullName>
    </submittedName>
</protein>
<organism evidence="2 3">
    <name type="scientific">Psychroflexus salinarum</name>
    <dbReference type="NCBI Taxonomy" id="546024"/>
    <lineage>
        <taxon>Bacteria</taxon>
        <taxon>Pseudomonadati</taxon>
        <taxon>Bacteroidota</taxon>
        <taxon>Flavobacteriia</taxon>
        <taxon>Flavobacteriales</taxon>
        <taxon>Flavobacteriaceae</taxon>
        <taxon>Psychroflexus</taxon>
    </lineage>
</organism>
<name>A0ABW3GQP1_9FLAO</name>
<dbReference type="RefSeq" id="WP_379657434.1">
    <property type="nucleotide sequence ID" value="NZ_JBHTIV010000005.1"/>
</dbReference>
<dbReference type="InterPro" id="IPR029060">
    <property type="entry name" value="PIN-like_dom_sf"/>
</dbReference>
<dbReference type="NCBIfam" id="TIGR00305">
    <property type="entry name" value="putative toxin-antitoxin system toxin component, PIN family"/>
    <property type="match status" value="1"/>
</dbReference>